<feature type="compositionally biased region" description="Low complexity" evidence="2">
    <location>
        <begin position="255"/>
        <end position="275"/>
    </location>
</feature>
<evidence type="ECO:0008006" key="4">
    <source>
        <dbReference type="Google" id="ProtNLM"/>
    </source>
</evidence>
<protein>
    <recommendedName>
        <fullName evidence="4">Autophagy-related protein 16 domain-containing protein</fullName>
    </recommendedName>
</protein>
<proteinExistence type="predicted"/>
<evidence type="ECO:0000313" key="3">
    <source>
        <dbReference type="EMBL" id="CAD8331064.1"/>
    </source>
</evidence>
<dbReference type="EMBL" id="HBEF01005130">
    <property type="protein sequence ID" value="CAD8331064.1"/>
    <property type="molecule type" value="Transcribed_RNA"/>
</dbReference>
<organism evidence="3">
    <name type="scientific">Craspedostauros australis</name>
    <dbReference type="NCBI Taxonomy" id="1486917"/>
    <lineage>
        <taxon>Eukaryota</taxon>
        <taxon>Sar</taxon>
        <taxon>Stramenopiles</taxon>
        <taxon>Ochrophyta</taxon>
        <taxon>Bacillariophyta</taxon>
        <taxon>Bacillariophyceae</taxon>
        <taxon>Bacillariophycidae</taxon>
        <taxon>Naviculales</taxon>
        <taxon>Naviculaceae</taxon>
        <taxon>Craspedostauros</taxon>
    </lineage>
</organism>
<accession>A0A7R9ZJY0</accession>
<name>A0A7R9ZJY0_9STRA</name>
<evidence type="ECO:0000256" key="2">
    <source>
        <dbReference type="SAM" id="MobiDB-lite"/>
    </source>
</evidence>
<gene>
    <name evidence="3" type="ORF">CAUS1442_LOCUS3163</name>
</gene>
<feature type="coiled-coil region" evidence="1">
    <location>
        <begin position="74"/>
        <end position="217"/>
    </location>
</feature>
<evidence type="ECO:0000256" key="1">
    <source>
        <dbReference type="SAM" id="Coils"/>
    </source>
</evidence>
<keyword evidence="1" id="KW-0175">Coiled coil</keyword>
<dbReference type="AlphaFoldDB" id="A0A7R9ZJY0"/>
<sequence length="299" mass="33393">MTSIYDQLHQQILDRNARETDPFWSIHASNHDLVAEVEELQSKYEELKRIGMMHPSGKGSADGAAPEQDMANRESAALQNEVRLREQLEKLQEELSSTEQMRDEEKTKVAETTKGLEEARMLNAKKDKEISILEEERDTLQRGMDHLTGKVTDAEARMSLAEQQCVGLKDSIRLMQEENATVAKSKDDLEARFLTEKTKLSQSIAELMDTVDALKKEVSTLHTFRQKHDERTRWLDDARIIQIKKAKDENDDGGTASSTASSTAAAASVAPSAAAKTVQAHTKEATSARSVGFFSSIWS</sequence>
<reference evidence="3" key="1">
    <citation type="submission" date="2021-01" db="EMBL/GenBank/DDBJ databases">
        <authorList>
            <person name="Corre E."/>
            <person name="Pelletier E."/>
            <person name="Niang G."/>
            <person name="Scheremetjew M."/>
            <person name="Finn R."/>
            <person name="Kale V."/>
            <person name="Holt S."/>
            <person name="Cochrane G."/>
            <person name="Meng A."/>
            <person name="Brown T."/>
            <person name="Cohen L."/>
        </authorList>
    </citation>
    <scope>NUCLEOTIDE SEQUENCE</scope>
    <source>
        <strain evidence="3">CCMP3328</strain>
    </source>
</reference>
<feature type="region of interest" description="Disordered" evidence="2">
    <location>
        <begin position="246"/>
        <end position="286"/>
    </location>
</feature>